<comment type="subcellular location">
    <subcellularLocation>
        <location evidence="1">Cytoplasm</location>
    </subcellularLocation>
</comment>
<evidence type="ECO:0000256" key="8">
    <source>
        <dbReference type="ARBA" id="ARBA00023159"/>
    </source>
</evidence>
<evidence type="ECO:0000256" key="10">
    <source>
        <dbReference type="ARBA" id="ARBA00041175"/>
    </source>
</evidence>
<comment type="function">
    <text evidence="9">The phosphoenolpyruvate-dependent sugar phosphotransferase system (sugar PTS), a major carbohydrate active transport system, catalyzes the phosphorylation of incoming sugar substrates concomitantly with their translocation across the cell membrane. The enzyme II UlaABC PTS system is involved in ascorbate transport.</text>
</comment>
<evidence type="ECO:0000256" key="7">
    <source>
        <dbReference type="ARBA" id="ARBA00022777"/>
    </source>
</evidence>
<dbReference type="SUPFAM" id="SSF55804">
    <property type="entry name" value="Phoshotransferase/anion transport protein"/>
    <property type="match status" value="1"/>
</dbReference>
<dbReference type="PROSITE" id="PS51372">
    <property type="entry name" value="PRD_2"/>
    <property type="match status" value="2"/>
</dbReference>
<dbReference type="InterPro" id="IPR013011">
    <property type="entry name" value="PTS_EIIB_2"/>
</dbReference>
<accession>A0ABU1Q8I5</accession>
<dbReference type="SUPFAM" id="SSF63520">
    <property type="entry name" value="PTS-regulatory domain, PRD"/>
    <property type="match status" value="2"/>
</dbReference>
<reference evidence="15 16" key="1">
    <citation type="submission" date="2023-07" db="EMBL/GenBank/DDBJ databases">
        <title>Sorghum-associated microbial communities from plants grown in Nebraska, USA.</title>
        <authorList>
            <person name="Schachtman D."/>
        </authorList>
    </citation>
    <scope>NUCLEOTIDE SEQUENCE [LARGE SCALE GENOMIC DNA]</scope>
    <source>
        <strain evidence="15 16">BE143</strain>
    </source>
</reference>
<evidence type="ECO:0000256" key="5">
    <source>
        <dbReference type="ARBA" id="ARBA00022679"/>
    </source>
</evidence>
<evidence type="ECO:0000256" key="9">
    <source>
        <dbReference type="ARBA" id="ARBA00037387"/>
    </source>
</evidence>
<keyword evidence="8" id="KW-0010">Activator</keyword>
<dbReference type="Gene3D" id="1.10.1790.10">
    <property type="entry name" value="PRD domain"/>
    <property type="match status" value="1"/>
</dbReference>
<dbReference type="InterPro" id="IPR051351">
    <property type="entry name" value="Ascorbate-PTS_EIIA_comp"/>
</dbReference>
<dbReference type="InterPro" id="IPR011608">
    <property type="entry name" value="PRD"/>
</dbReference>
<feature type="domain" description="PRD" evidence="14">
    <location>
        <begin position="184"/>
        <end position="284"/>
    </location>
</feature>
<feature type="domain" description="PTS EIIB type-2" evidence="13">
    <location>
        <begin position="400"/>
        <end position="487"/>
    </location>
</feature>
<dbReference type="Proteomes" id="UP001266807">
    <property type="component" value="Unassembled WGS sequence"/>
</dbReference>
<dbReference type="PANTHER" id="PTHR36203">
    <property type="entry name" value="ASCORBATE-SPECIFIC PTS SYSTEM EIIA COMPONENT"/>
    <property type="match status" value="1"/>
</dbReference>
<evidence type="ECO:0000259" key="13">
    <source>
        <dbReference type="PROSITE" id="PS51099"/>
    </source>
</evidence>
<dbReference type="Gene3D" id="3.40.930.10">
    <property type="entry name" value="Mannitol-specific EII, Chain A"/>
    <property type="match status" value="1"/>
</dbReference>
<evidence type="ECO:0000259" key="12">
    <source>
        <dbReference type="PROSITE" id="PS51094"/>
    </source>
</evidence>
<evidence type="ECO:0000256" key="4">
    <source>
        <dbReference type="ARBA" id="ARBA00022553"/>
    </source>
</evidence>
<dbReference type="RefSeq" id="WP_068939624.1">
    <property type="nucleotide sequence ID" value="NZ_JAVDUG010000001.1"/>
</dbReference>
<dbReference type="PROSITE" id="PS51094">
    <property type="entry name" value="PTS_EIIA_TYPE_2"/>
    <property type="match status" value="1"/>
</dbReference>
<dbReference type="Pfam" id="PF05043">
    <property type="entry name" value="Mga"/>
    <property type="match status" value="1"/>
</dbReference>
<keyword evidence="4" id="KW-0597">Phosphoprotein</keyword>
<keyword evidence="3" id="KW-0963">Cytoplasm</keyword>
<dbReference type="Pfam" id="PF00874">
    <property type="entry name" value="PRD"/>
    <property type="match status" value="2"/>
</dbReference>
<dbReference type="Pfam" id="PF00359">
    <property type="entry name" value="PTS_EIIA_2"/>
    <property type="match status" value="1"/>
</dbReference>
<evidence type="ECO:0000259" key="14">
    <source>
        <dbReference type="PROSITE" id="PS51372"/>
    </source>
</evidence>
<name>A0ABU1Q8I5_9BACL</name>
<evidence type="ECO:0000256" key="2">
    <source>
        <dbReference type="ARBA" id="ARBA00022448"/>
    </source>
</evidence>
<keyword evidence="6" id="KW-0598">Phosphotransferase system</keyword>
<proteinExistence type="predicted"/>
<dbReference type="EMBL" id="JAVDUG010000001">
    <property type="protein sequence ID" value="MDR6775926.1"/>
    <property type="molecule type" value="Genomic_DNA"/>
</dbReference>
<comment type="caution">
    <text evidence="15">The sequence shown here is derived from an EMBL/GenBank/DDBJ whole genome shotgun (WGS) entry which is preliminary data.</text>
</comment>
<dbReference type="InterPro" id="IPR016152">
    <property type="entry name" value="PTrfase/Anion_transptr"/>
</dbReference>
<organism evidence="15 16">
    <name type="scientific">Paenibacillus peoriae</name>
    <dbReference type="NCBI Taxonomy" id="59893"/>
    <lineage>
        <taxon>Bacteria</taxon>
        <taxon>Bacillati</taxon>
        <taxon>Bacillota</taxon>
        <taxon>Bacilli</taxon>
        <taxon>Bacillales</taxon>
        <taxon>Paenibacillaceae</taxon>
        <taxon>Paenibacillus</taxon>
    </lineage>
</organism>
<protein>
    <recommendedName>
        <fullName evidence="10">Ascorbate-specific PTS system EIIA component</fullName>
    </recommendedName>
    <alternativeName>
        <fullName evidence="11">Ascorbate-specific phosphotransferase enzyme IIA component</fullName>
    </alternativeName>
</protein>
<keyword evidence="5" id="KW-0808">Transferase</keyword>
<dbReference type="InterPro" id="IPR007737">
    <property type="entry name" value="Mga_HTH"/>
</dbReference>
<keyword evidence="7" id="KW-0418">Kinase</keyword>
<feature type="domain" description="PRD" evidence="14">
    <location>
        <begin position="288"/>
        <end position="395"/>
    </location>
</feature>
<evidence type="ECO:0000256" key="1">
    <source>
        <dbReference type="ARBA" id="ARBA00004496"/>
    </source>
</evidence>
<dbReference type="CDD" id="cd00211">
    <property type="entry name" value="PTS_IIA_fru"/>
    <property type="match status" value="1"/>
</dbReference>
<dbReference type="PROSITE" id="PS51099">
    <property type="entry name" value="PTS_EIIB_TYPE_2"/>
    <property type="match status" value="1"/>
</dbReference>
<sequence>MQLDDRSSSLLQELLSNPSVKSKNLEHKYGLSRRQISYSLEKINDWLEGQRLPKIERNKQGVFIVDATLFSAVPNEVNKPSTKKYIFSEAERVELIILILLSRSEELSLFHFTSSIYVSKNTILNDLKAAQELVEPYDLSIRYSRLSGYSIEGVEFQKRKLLIDVVNKIHHMYNGEKWVQQLAEITEKEVQQIHERLEKIESHLSLKFTDDKMKTLPHILLILLRRIKLGKTINSSHISYEELSDTKEYQAVQELLSDLVHIPTEERLFITLQILTTNVSSSELLGEDIVSDLNQALKKMLERFEKMSCILLQDKKQLLHMIMLHIKPAYYRIKYKLTITNPLQETINSEFIELHHLVKKSAKPLADYIGCDIPDSECTYLTMLIGGWLTKQGDSILSKTKAVVVCANGVSVSKLLLITLNDLFPEFIFLDSLSVREFKMYDLEYDIVFSSVYLQTNKRLFIVKPILQKEEKISLRKQVMELLHGFTPSELSLKNILEIVEKYATVQNRQLLAKELQHYFTSHHSLSFKSQPELQKTNLHDLITPENITLLPSVSSWEEAIRLGALSLLLQGSIQPSYVEAMIQHYDVEDPYIIISPNVAIPHDSPESGVNEVAMSLLRLEQGVEFARNRPINIVIIIAAVDKQQHLRALVQLMKLVESKDDCEAIIQAQSAMDIHSIIKKYGTDY</sequence>
<evidence type="ECO:0000313" key="16">
    <source>
        <dbReference type="Proteomes" id="UP001266807"/>
    </source>
</evidence>
<dbReference type="CDD" id="cd05568">
    <property type="entry name" value="PTS_IIB_bgl_like"/>
    <property type="match status" value="1"/>
</dbReference>
<dbReference type="InterPro" id="IPR002178">
    <property type="entry name" value="PTS_EIIA_type-2_dom"/>
</dbReference>
<gene>
    <name evidence="15" type="ORF">J2W98_000173</name>
</gene>
<keyword evidence="16" id="KW-1185">Reference proteome</keyword>
<evidence type="ECO:0000256" key="6">
    <source>
        <dbReference type="ARBA" id="ARBA00022683"/>
    </source>
</evidence>
<evidence type="ECO:0000256" key="3">
    <source>
        <dbReference type="ARBA" id="ARBA00022490"/>
    </source>
</evidence>
<dbReference type="InterPro" id="IPR036634">
    <property type="entry name" value="PRD_sf"/>
</dbReference>
<evidence type="ECO:0000256" key="11">
    <source>
        <dbReference type="ARBA" id="ARBA00042072"/>
    </source>
</evidence>
<dbReference type="PANTHER" id="PTHR36203:SF1">
    <property type="entry name" value="ASCORBATE-SPECIFIC PTS SYSTEM EIIA COMPONENT"/>
    <property type="match status" value="1"/>
</dbReference>
<feature type="domain" description="PTS EIIA type-2" evidence="12">
    <location>
        <begin position="541"/>
        <end position="682"/>
    </location>
</feature>
<evidence type="ECO:0000313" key="15">
    <source>
        <dbReference type="EMBL" id="MDR6775926.1"/>
    </source>
</evidence>
<keyword evidence="2" id="KW-0813">Transport</keyword>